<dbReference type="AlphaFoldDB" id="A0A316IZP8"/>
<feature type="chain" id="PRO_5016382487" evidence="1">
    <location>
        <begin position="23"/>
        <end position="28"/>
    </location>
</feature>
<gene>
    <name evidence="2" type="ORF">C7456_10177</name>
</gene>
<evidence type="ECO:0000313" key="3">
    <source>
        <dbReference type="Proteomes" id="UP000245812"/>
    </source>
</evidence>
<sequence length="28" mass="2883">MKRKGMYLLIALALSGVGAVHAQDTAAP</sequence>
<feature type="signal peptide" evidence="1">
    <location>
        <begin position="1"/>
        <end position="22"/>
    </location>
</feature>
<organism evidence="2 3">
    <name type="scientific">Fulvimonas soli</name>
    <dbReference type="NCBI Taxonomy" id="155197"/>
    <lineage>
        <taxon>Bacteria</taxon>
        <taxon>Pseudomonadati</taxon>
        <taxon>Pseudomonadota</taxon>
        <taxon>Gammaproteobacteria</taxon>
        <taxon>Lysobacterales</taxon>
        <taxon>Rhodanobacteraceae</taxon>
        <taxon>Fulvimonas</taxon>
    </lineage>
</organism>
<dbReference type="EMBL" id="QGHC01000001">
    <property type="protein sequence ID" value="PWK92745.1"/>
    <property type="molecule type" value="Genomic_DNA"/>
</dbReference>
<evidence type="ECO:0000313" key="2">
    <source>
        <dbReference type="EMBL" id="PWK92745.1"/>
    </source>
</evidence>
<keyword evidence="1" id="KW-0732">Signal</keyword>
<proteinExistence type="predicted"/>
<protein>
    <submittedName>
        <fullName evidence="2">Uncharacterized protein</fullName>
    </submittedName>
</protein>
<reference evidence="2 3" key="1">
    <citation type="submission" date="2018-05" db="EMBL/GenBank/DDBJ databases">
        <title>Genomic Encyclopedia of Type Strains, Phase IV (KMG-IV): sequencing the most valuable type-strain genomes for metagenomic binning, comparative biology and taxonomic classification.</title>
        <authorList>
            <person name="Goeker M."/>
        </authorList>
    </citation>
    <scope>NUCLEOTIDE SEQUENCE [LARGE SCALE GENOMIC DNA]</scope>
    <source>
        <strain evidence="2 3">DSM 14263</strain>
    </source>
</reference>
<accession>A0A316IZP8</accession>
<name>A0A316IZP8_9GAMM</name>
<feature type="non-terminal residue" evidence="2">
    <location>
        <position position="28"/>
    </location>
</feature>
<dbReference type="Proteomes" id="UP000245812">
    <property type="component" value="Unassembled WGS sequence"/>
</dbReference>
<evidence type="ECO:0000256" key="1">
    <source>
        <dbReference type="SAM" id="SignalP"/>
    </source>
</evidence>
<comment type="caution">
    <text evidence="2">The sequence shown here is derived from an EMBL/GenBank/DDBJ whole genome shotgun (WGS) entry which is preliminary data.</text>
</comment>
<keyword evidence="3" id="KW-1185">Reference proteome</keyword>